<proteinExistence type="predicted"/>
<name>A0A402AR91_9CHLR</name>
<accession>A0A402AR91</accession>
<reference evidence="2" key="1">
    <citation type="submission" date="2018-12" db="EMBL/GenBank/DDBJ databases">
        <title>Tengunoibacter tsumagoiensis gen. nov., sp. nov., Dictyobacter kobayashii sp. nov., D. alpinus sp. nov., and D. joshuensis sp. nov. and description of Dictyobacteraceae fam. nov. within the order Ktedonobacterales isolated from Tengu-no-mugimeshi.</title>
        <authorList>
            <person name="Wang C.M."/>
            <person name="Zheng Y."/>
            <person name="Sakai Y."/>
            <person name="Toyoda A."/>
            <person name="Minakuchi Y."/>
            <person name="Abe K."/>
            <person name="Yokota A."/>
            <person name="Yabe S."/>
        </authorList>
    </citation>
    <scope>NUCLEOTIDE SEQUENCE [LARGE SCALE GENOMIC DNA]</scope>
    <source>
        <strain evidence="2">Uno11</strain>
    </source>
</reference>
<evidence type="ECO:0000313" key="2">
    <source>
        <dbReference type="Proteomes" id="UP000287188"/>
    </source>
</evidence>
<keyword evidence="2" id="KW-1185">Reference proteome</keyword>
<sequence>MTAGGETLPSPLATVTTSSGNQKVNLSNIMLGNSQPGQPGVSNPVIGRALYRSLVGSSTLYLLTTLSDTVSSSFSDTLPDSGLLNQPQAPQVNSSGIMRWPPVERAFSEFSNLFDSAVALAVGGNLGSQGTAGRGSSVVGSQQPTFTLQLPAGELPQDNSLLMRIFYATKHQLDSSGSTIPEVHRDLIVLGASAYAMEAYQVPTNDNFDVQDGALHDRLDDTRIPTAWAATAGQRMAQFMARLQEIKQQRDYASAARLHWGDIPRYWGRL</sequence>
<protein>
    <submittedName>
        <fullName evidence="1">Uncharacterized protein</fullName>
    </submittedName>
</protein>
<comment type="caution">
    <text evidence="1">The sequence shown here is derived from an EMBL/GenBank/DDBJ whole genome shotgun (WGS) entry which is preliminary data.</text>
</comment>
<dbReference type="Proteomes" id="UP000287188">
    <property type="component" value="Unassembled WGS sequence"/>
</dbReference>
<gene>
    <name evidence="1" type="ORF">KDK_54200</name>
</gene>
<dbReference type="EMBL" id="BIFS01000001">
    <property type="protein sequence ID" value="GCE21620.1"/>
    <property type="molecule type" value="Genomic_DNA"/>
</dbReference>
<dbReference type="AlphaFoldDB" id="A0A402AR91"/>
<organism evidence="1 2">
    <name type="scientific">Dictyobacter kobayashii</name>
    <dbReference type="NCBI Taxonomy" id="2014872"/>
    <lineage>
        <taxon>Bacteria</taxon>
        <taxon>Bacillati</taxon>
        <taxon>Chloroflexota</taxon>
        <taxon>Ktedonobacteria</taxon>
        <taxon>Ktedonobacterales</taxon>
        <taxon>Dictyobacteraceae</taxon>
        <taxon>Dictyobacter</taxon>
    </lineage>
</organism>
<evidence type="ECO:0000313" key="1">
    <source>
        <dbReference type="EMBL" id="GCE21620.1"/>
    </source>
</evidence>